<dbReference type="EMBL" id="QLNI01000030">
    <property type="protein sequence ID" value="RAM01224.1"/>
    <property type="molecule type" value="Genomic_DNA"/>
</dbReference>
<dbReference type="Gene3D" id="1.20.120.1490">
    <property type="match status" value="1"/>
</dbReference>
<reference evidence="2 3" key="1">
    <citation type="submission" date="2018-06" db="EMBL/GenBank/DDBJ databases">
        <title>Complete Genome Sequence of Desulfobacter hydrogenophilus (DSM3380).</title>
        <authorList>
            <person name="Marietou A."/>
            <person name="Schreiber L."/>
            <person name="Marshall I."/>
            <person name="Jorgensen B."/>
        </authorList>
    </citation>
    <scope>NUCLEOTIDE SEQUENCE [LARGE SCALE GENOMIC DNA]</scope>
    <source>
        <strain evidence="2 3">DSM 3380</strain>
    </source>
</reference>
<dbReference type="RefSeq" id="WP_111958078.1">
    <property type="nucleotide sequence ID" value="NZ_CP036313.1"/>
</dbReference>
<accession>A0A328F975</accession>
<organism evidence="2 3">
    <name type="scientific">Desulfobacter hydrogenophilus</name>
    <dbReference type="NCBI Taxonomy" id="2291"/>
    <lineage>
        <taxon>Bacteria</taxon>
        <taxon>Pseudomonadati</taxon>
        <taxon>Thermodesulfobacteriota</taxon>
        <taxon>Desulfobacteria</taxon>
        <taxon>Desulfobacterales</taxon>
        <taxon>Desulfobacteraceae</taxon>
        <taxon>Desulfobacter</taxon>
    </lineage>
</organism>
<sequence>MKKTITAVTTIFIVGFFSVSAYAWGCGYGSGTGMRGHGKGLNNQSAVNPAVHQKDLNACFKDTQAHRASLFANRAKLNALMAGTNPDPKKARALSKNISKTRSELRAKAKAVQCFRSHGRPGW</sequence>
<dbReference type="AlphaFoldDB" id="A0A328F975"/>
<dbReference type="EMBL" id="CP036313">
    <property type="protein sequence ID" value="QBH12265.1"/>
    <property type="molecule type" value="Genomic_DNA"/>
</dbReference>
<gene>
    <name evidence="2" type="ORF">DO021_14915</name>
    <name evidence="1" type="ORF">EYB58_04610</name>
</gene>
<evidence type="ECO:0000313" key="4">
    <source>
        <dbReference type="Proteomes" id="UP000293902"/>
    </source>
</evidence>
<dbReference type="Proteomes" id="UP000293902">
    <property type="component" value="Chromosome"/>
</dbReference>
<evidence type="ECO:0000313" key="2">
    <source>
        <dbReference type="EMBL" id="RAM01224.1"/>
    </source>
</evidence>
<dbReference type="OrthoDB" id="5432589at2"/>
<dbReference type="Proteomes" id="UP000248798">
    <property type="component" value="Unassembled WGS sequence"/>
</dbReference>
<dbReference type="InterPro" id="IPR025961">
    <property type="entry name" value="Metal_resist"/>
</dbReference>
<name>A0A328F975_9BACT</name>
<proteinExistence type="predicted"/>
<protein>
    <submittedName>
        <fullName evidence="1">Periplasmic heavy metal sensor</fullName>
    </submittedName>
</protein>
<keyword evidence="4" id="KW-1185">Reference proteome</keyword>
<evidence type="ECO:0000313" key="1">
    <source>
        <dbReference type="EMBL" id="QBH12265.1"/>
    </source>
</evidence>
<reference evidence="1 4" key="2">
    <citation type="submission" date="2019-02" db="EMBL/GenBank/DDBJ databases">
        <title>Complete genome sequence of Desulfobacter hydrogenophilus AcRS1.</title>
        <authorList>
            <person name="Marietou A."/>
            <person name="Lund M.B."/>
            <person name="Marshall I.P.G."/>
            <person name="Schreiber L."/>
            <person name="Jorgensen B."/>
        </authorList>
    </citation>
    <scope>NUCLEOTIDE SEQUENCE [LARGE SCALE GENOMIC DNA]</scope>
    <source>
        <strain evidence="1 4">AcRS1</strain>
    </source>
</reference>
<evidence type="ECO:0000313" key="3">
    <source>
        <dbReference type="Proteomes" id="UP000248798"/>
    </source>
</evidence>
<dbReference type="Pfam" id="PF13801">
    <property type="entry name" value="Metal_resist"/>
    <property type="match status" value="1"/>
</dbReference>